<sequence length="540" mass="60839">MTAQSIIYPITLEEPIPLSVTASQRRAQRELIGSRIAALEEEIRQFKSLQNEWAEISRLPPEILSQIFVWYKELRSGSGRYPGSLDWTNVSHVSRQWRTVALACPQLWSTIYTSSSQLANAMIKICSQPQRLERLVIQCGMDFLETVMEKLSAPAPFLQQLKLEGLGRRIGEEVILPAAQFLGNEAPQLRHLELEGFTLPWQAISFKSLRTMKVHSTRWRDSPLHPEPDSFFNAMGEMKDSLRDLDLSGVDLPIKPLPSNHTILFPRMERLKLRASSRECENVLRHFAIPITATLQLSSTDRYGNTPSSVSTLGSAITSSWLASPLSNSGTPPSLKSLMIYESNSSFMEGSFQAVVDMEQPALKMRVEFPGGPWATHVAPTLPLDNLEILSLFNCCSVTTLLSTFSTLPRLHTVCVDRFDIREFYQHIADDPAFQSQNFTNLTPRDLPPAPLTRFPSLTTLICRGVHFGHSSSSLAIPFGYSSLAISMDAFEQLLTLRSERGRPLRSLKLEKCIGWNDYNVNELRKIVDDVEWDGVIRFS</sequence>
<organism evidence="2 3">
    <name type="scientific">Coprinopsis cinerea (strain Okayama-7 / 130 / ATCC MYA-4618 / FGSC 9003)</name>
    <name type="common">Inky cap fungus</name>
    <name type="synonym">Hormographiella aspergillata</name>
    <dbReference type="NCBI Taxonomy" id="240176"/>
    <lineage>
        <taxon>Eukaryota</taxon>
        <taxon>Fungi</taxon>
        <taxon>Dikarya</taxon>
        <taxon>Basidiomycota</taxon>
        <taxon>Agaricomycotina</taxon>
        <taxon>Agaricomycetes</taxon>
        <taxon>Agaricomycetidae</taxon>
        <taxon>Agaricales</taxon>
        <taxon>Agaricineae</taxon>
        <taxon>Psathyrellaceae</taxon>
        <taxon>Coprinopsis</taxon>
    </lineage>
</organism>
<dbReference type="AlphaFoldDB" id="A8P6P1"/>
<accession>A8P6P1</accession>
<dbReference type="RefSeq" id="XP_001839196.2">
    <property type="nucleotide sequence ID" value="XM_001839144.2"/>
</dbReference>
<dbReference type="OrthoDB" id="3365698at2759"/>
<evidence type="ECO:0000313" key="2">
    <source>
        <dbReference type="EMBL" id="EAU82629.2"/>
    </source>
</evidence>
<dbReference type="OMA" id="WIRVTHI"/>
<dbReference type="InterPro" id="IPR001810">
    <property type="entry name" value="F-box_dom"/>
</dbReference>
<dbReference type="VEuPathDB" id="FungiDB:CC1G_07911"/>
<feature type="domain" description="F-box" evidence="1">
    <location>
        <begin position="56"/>
        <end position="113"/>
    </location>
</feature>
<dbReference type="InterPro" id="IPR032675">
    <property type="entry name" value="LRR_dom_sf"/>
</dbReference>
<keyword evidence="3" id="KW-1185">Reference proteome</keyword>
<dbReference type="EMBL" id="AACS02000005">
    <property type="protein sequence ID" value="EAU82629.2"/>
    <property type="molecule type" value="Genomic_DNA"/>
</dbReference>
<reference evidence="2 3" key="1">
    <citation type="journal article" date="2010" name="Proc. Natl. Acad. Sci. U.S.A.">
        <title>Insights into evolution of multicellular fungi from the assembled chromosomes of the mushroom Coprinopsis cinerea (Coprinus cinereus).</title>
        <authorList>
            <person name="Stajich J.E."/>
            <person name="Wilke S.K."/>
            <person name="Ahren D."/>
            <person name="Au C.H."/>
            <person name="Birren B.W."/>
            <person name="Borodovsky M."/>
            <person name="Burns C."/>
            <person name="Canback B."/>
            <person name="Casselton L.A."/>
            <person name="Cheng C.K."/>
            <person name="Deng J."/>
            <person name="Dietrich F.S."/>
            <person name="Fargo D.C."/>
            <person name="Farman M.L."/>
            <person name="Gathman A.C."/>
            <person name="Goldberg J."/>
            <person name="Guigo R."/>
            <person name="Hoegger P.J."/>
            <person name="Hooker J.B."/>
            <person name="Huggins A."/>
            <person name="James T.Y."/>
            <person name="Kamada T."/>
            <person name="Kilaru S."/>
            <person name="Kodira C."/>
            <person name="Kues U."/>
            <person name="Kupfer D."/>
            <person name="Kwan H.S."/>
            <person name="Lomsadze A."/>
            <person name="Li W."/>
            <person name="Lilly W.W."/>
            <person name="Ma L.J."/>
            <person name="Mackey A.J."/>
            <person name="Manning G."/>
            <person name="Martin F."/>
            <person name="Muraguchi H."/>
            <person name="Natvig D.O."/>
            <person name="Palmerini H."/>
            <person name="Ramesh M.A."/>
            <person name="Rehmeyer C.J."/>
            <person name="Roe B.A."/>
            <person name="Shenoy N."/>
            <person name="Stanke M."/>
            <person name="Ter-Hovhannisyan V."/>
            <person name="Tunlid A."/>
            <person name="Velagapudi R."/>
            <person name="Vision T.J."/>
            <person name="Zeng Q."/>
            <person name="Zolan M.E."/>
            <person name="Pukkila P.J."/>
        </authorList>
    </citation>
    <scope>NUCLEOTIDE SEQUENCE [LARGE SCALE GENOMIC DNA]</scope>
    <source>
        <strain evidence="3">Okayama-7 / 130 / ATCC MYA-4618 / FGSC 9003</strain>
    </source>
</reference>
<gene>
    <name evidence="2" type="ORF">CC1G_07911</name>
</gene>
<evidence type="ECO:0000313" key="3">
    <source>
        <dbReference type="Proteomes" id="UP000001861"/>
    </source>
</evidence>
<comment type="caution">
    <text evidence="2">The sequence shown here is derived from an EMBL/GenBank/DDBJ whole genome shotgun (WGS) entry which is preliminary data.</text>
</comment>
<dbReference type="Gene3D" id="3.80.10.10">
    <property type="entry name" value="Ribonuclease Inhibitor"/>
    <property type="match status" value="1"/>
</dbReference>
<dbReference type="Pfam" id="PF12937">
    <property type="entry name" value="F-box-like"/>
    <property type="match status" value="1"/>
</dbReference>
<dbReference type="SUPFAM" id="SSF52047">
    <property type="entry name" value="RNI-like"/>
    <property type="match status" value="1"/>
</dbReference>
<protein>
    <recommendedName>
        <fullName evidence="1">F-box domain-containing protein</fullName>
    </recommendedName>
</protein>
<dbReference type="HOGENOM" id="CLU_024199_2_0_1"/>
<dbReference type="KEGG" id="cci:CC1G_07911"/>
<dbReference type="InParanoid" id="A8P6P1"/>
<dbReference type="GeneID" id="6015805"/>
<name>A8P6P1_COPC7</name>
<dbReference type="Gene3D" id="1.20.1280.50">
    <property type="match status" value="1"/>
</dbReference>
<proteinExistence type="predicted"/>
<evidence type="ECO:0000259" key="1">
    <source>
        <dbReference type="Pfam" id="PF12937"/>
    </source>
</evidence>
<dbReference type="Proteomes" id="UP000001861">
    <property type="component" value="Unassembled WGS sequence"/>
</dbReference>